<comment type="caution">
    <text evidence="1">The sequence shown here is derived from an EMBL/GenBank/DDBJ whole genome shotgun (WGS) entry which is preliminary data.</text>
</comment>
<evidence type="ECO:0000313" key="2">
    <source>
        <dbReference type="Proteomes" id="UP000222168"/>
    </source>
</evidence>
<proteinExistence type="predicted"/>
<dbReference type="Proteomes" id="UP000222168">
    <property type="component" value="Unassembled WGS sequence"/>
</dbReference>
<evidence type="ECO:0000313" key="1">
    <source>
        <dbReference type="EMBL" id="PHM59493.1"/>
    </source>
</evidence>
<sequence>MGNTEKFHSSYESKLGNALFPKKEDENYFNHEARSFVSELLHKYDGNINSAKEFIELLENFIPSRIQDEIDNPSWATEKEVNRWENMIKPMIINRVKKFFDSEFKNSTL</sequence>
<accession>A0A2D0K7Y8</accession>
<organism evidence="1 2">
    <name type="scientific">Xenorhabdus ishibashii</name>
    <dbReference type="NCBI Taxonomy" id="1034471"/>
    <lineage>
        <taxon>Bacteria</taxon>
        <taxon>Pseudomonadati</taxon>
        <taxon>Pseudomonadota</taxon>
        <taxon>Gammaproteobacteria</taxon>
        <taxon>Enterobacterales</taxon>
        <taxon>Morganellaceae</taxon>
        <taxon>Xenorhabdus</taxon>
    </lineage>
</organism>
<dbReference type="AlphaFoldDB" id="A0A2D0K7Y8"/>
<dbReference type="RefSeq" id="WP_099119157.1">
    <property type="nucleotide sequence ID" value="NZ_NJAK01000003.1"/>
</dbReference>
<dbReference type="EMBL" id="NJAK01000003">
    <property type="protein sequence ID" value="PHM59493.1"/>
    <property type="molecule type" value="Genomic_DNA"/>
</dbReference>
<protein>
    <submittedName>
        <fullName evidence="1">Uncharacterized protein</fullName>
    </submittedName>
</protein>
<name>A0A2D0K7Y8_9GAMM</name>
<keyword evidence="2" id="KW-1185">Reference proteome</keyword>
<gene>
    <name evidence="1" type="ORF">Xish_03611</name>
</gene>
<reference evidence="1 2" key="1">
    <citation type="journal article" date="2017" name="Nat. Microbiol.">
        <title>Natural product diversity associated with the nematode symbionts Photorhabdus and Xenorhabdus.</title>
        <authorList>
            <person name="Tobias N.J."/>
            <person name="Wolff H."/>
            <person name="Djahanschiri B."/>
            <person name="Grundmann F."/>
            <person name="Kronenwerth M."/>
            <person name="Shi Y.M."/>
            <person name="Simonyi S."/>
            <person name="Grun P."/>
            <person name="Shapiro-Ilan D."/>
            <person name="Pidot S.J."/>
            <person name="Stinear T.P."/>
            <person name="Ebersberger I."/>
            <person name="Bode H.B."/>
        </authorList>
    </citation>
    <scope>NUCLEOTIDE SEQUENCE [LARGE SCALE GENOMIC DNA]</scope>
    <source>
        <strain evidence="1 2">DSM 22670</strain>
    </source>
</reference>